<name>A0A9P6GHG6_9PLEO</name>
<protein>
    <submittedName>
        <fullName evidence="9">Trichothecene efflux pump</fullName>
    </submittedName>
</protein>
<dbReference type="Gene3D" id="1.20.1250.20">
    <property type="entry name" value="MFS general substrate transporter like domains"/>
    <property type="match status" value="1"/>
</dbReference>
<dbReference type="AlphaFoldDB" id="A0A9P6GHG6"/>
<feature type="transmembrane region" description="Helical" evidence="7">
    <location>
        <begin position="352"/>
        <end position="371"/>
    </location>
</feature>
<comment type="caution">
    <text evidence="9">The sequence shown here is derived from an EMBL/GenBank/DDBJ whole genome shotgun (WGS) entry which is preliminary data.</text>
</comment>
<organism evidence="9 10">
    <name type="scientific">Paraphaeosphaeria minitans</name>
    <dbReference type="NCBI Taxonomy" id="565426"/>
    <lineage>
        <taxon>Eukaryota</taxon>
        <taxon>Fungi</taxon>
        <taxon>Dikarya</taxon>
        <taxon>Ascomycota</taxon>
        <taxon>Pezizomycotina</taxon>
        <taxon>Dothideomycetes</taxon>
        <taxon>Pleosporomycetidae</taxon>
        <taxon>Pleosporales</taxon>
        <taxon>Massarineae</taxon>
        <taxon>Didymosphaeriaceae</taxon>
        <taxon>Paraphaeosphaeria</taxon>
    </lineage>
</organism>
<dbReference type="PROSITE" id="PS00216">
    <property type="entry name" value="SUGAR_TRANSPORT_1"/>
    <property type="match status" value="1"/>
</dbReference>
<dbReference type="InterPro" id="IPR010573">
    <property type="entry name" value="MFS_Str1/Tri12-like"/>
</dbReference>
<feature type="transmembrane region" description="Helical" evidence="7">
    <location>
        <begin position="129"/>
        <end position="148"/>
    </location>
</feature>
<keyword evidence="2" id="KW-0813">Transport</keyword>
<evidence type="ECO:0000259" key="8">
    <source>
        <dbReference type="PROSITE" id="PS50850"/>
    </source>
</evidence>
<dbReference type="OrthoDB" id="4139357at2759"/>
<keyword evidence="4 7" id="KW-1133">Transmembrane helix</keyword>
<feature type="transmembrane region" description="Helical" evidence="7">
    <location>
        <begin position="479"/>
        <end position="502"/>
    </location>
</feature>
<proteinExistence type="predicted"/>
<feature type="transmembrane region" description="Helical" evidence="7">
    <location>
        <begin position="264"/>
        <end position="284"/>
    </location>
</feature>
<gene>
    <name evidence="9" type="ORF">PMIN01_07398</name>
</gene>
<feature type="transmembrane region" description="Helical" evidence="7">
    <location>
        <begin position="445"/>
        <end position="467"/>
    </location>
</feature>
<feature type="transmembrane region" description="Helical" evidence="7">
    <location>
        <begin position="568"/>
        <end position="588"/>
    </location>
</feature>
<evidence type="ECO:0000256" key="1">
    <source>
        <dbReference type="ARBA" id="ARBA00004141"/>
    </source>
</evidence>
<dbReference type="GO" id="GO:0005886">
    <property type="term" value="C:plasma membrane"/>
    <property type="evidence" value="ECO:0007669"/>
    <property type="project" value="TreeGrafter"/>
</dbReference>
<keyword evidence="3 7" id="KW-0812">Transmembrane</keyword>
<keyword evidence="10" id="KW-1185">Reference proteome</keyword>
<feature type="domain" description="Major facilitator superfamily (MFS) profile" evidence="8">
    <location>
        <begin position="63"/>
        <end position="598"/>
    </location>
</feature>
<feature type="transmembrane region" description="Helical" evidence="7">
    <location>
        <begin position="70"/>
        <end position="90"/>
    </location>
</feature>
<dbReference type="Pfam" id="PF06609">
    <property type="entry name" value="TRI12"/>
    <property type="match status" value="1"/>
</dbReference>
<dbReference type="Proteomes" id="UP000756921">
    <property type="component" value="Unassembled WGS sequence"/>
</dbReference>
<evidence type="ECO:0000256" key="7">
    <source>
        <dbReference type="SAM" id="Phobius"/>
    </source>
</evidence>
<feature type="transmembrane region" description="Helical" evidence="7">
    <location>
        <begin position="420"/>
        <end position="439"/>
    </location>
</feature>
<evidence type="ECO:0000256" key="3">
    <source>
        <dbReference type="ARBA" id="ARBA00022692"/>
    </source>
</evidence>
<evidence type="ECO:0000313" key="9">
    <source>
        <dbReference type="EMBL" id="KAF9734495.1"/>
    </source>
</evidence>
<evidence type="ECO:0000256" key="2">
    <source>
        <dbReference type="ARBA" id="ARBA00022448"/>
    </source>
</evidence>
<sequence length="615" mass="66841">MAAADEQTKIQEVEAVIKRPDSSSNAEVSPPAVDDEAGPHITLKTKMAILVCSLLLHVEFTQLTVPKSLIMMYESYLFTLIMPAAILAYINADLGPDPRYPWITVCWNLGAAIIVTVGGRLADIFGRRWFLLTGAISAAIGALVGATGHSITQMIVSGVLFGFGGGFQEMCFACAQELVPNRYRLTTLGVMTLANHVSSFGPLIAYAFVAYTEIGWRACYWLCFASEVATAVMLWAFYRPPRFETKHEDDGKGKWQLVKELDYVGLWLFTAGCLLLLLGLNWVSLPQDIASRSLMVYLQGGVTYPWSSAHVVVPIVVAFTCFVALGFWEVYAPLKYPILPPKLFKKWREFTALLVVCFVAGMLYYSMNVLWPRQSTLLFLNSNDTILRGVYANMVSFGTIIAGWYCVSLMPILGHERWQLTGFITVQTALIASMASIGINDKVHAIATVVIVSACNLPPSPLSFGMVSLGLDDQADIGVAVGLISTFRLIGGAVATSIYVSIYTSRYADNISPTLQRMVDGTGFSGSFSALLKATTLNTPAAYAKVRGINSETIQAAMLAVKTSYVGAFKVVYLVAIAFGVCAIASALSTRSVKKSNKSNAQAVHLETEKNVSRV</sequence>
<dbReference type="InterPro" id="IPR020846">
    <property type="entry name" value="MFS_dom"/>
</dbReference>
<evidence type="ECO:0000256" key="4">
    <source>
        <dbReference type="ARBA" id="ARBA00022989"/>
    </source>
</evidence>
<dbReference type="SUPFAM" id="SSF103473">
    <property type="entry name" value="MFS general substrate transporter"/>
    <property type="match status" value="1"/>
</dbReference>
<dbReference type="PANTHER" id="PTHR23501">
    <property type="entry name" value="MAJOR FACILITATOR SUPERFAMILY"/>
    <property type="match status" value="1"/>
</dbReference>
<dbReference type="PANTHER" id="PTHR23501:SF109">
    <property type="entry name" value="MAJOR FACILITATOR SUPERFAMILY (MFS) PROFILE DOMAIN-CONTAINING PROTEIN-RELATED"/>
    <property type="match status" value="1"/>
</dbReference>
<dbReference type="GO" id="GO:0022857">
    <property type="term" value="F:transmembrane transporter activity"/>
    <property type="evidence" value="ECO:0007669"/>
    <property type="project" value="InterPro"/>
</dbReference>
<evidence type="ECO:0000256" key="5">
    <source>
        <dbReference type="ARBA" id="ARBA00023136"/>
    </source>
</evidence>
<evidence type="ECO:0000256" key="6">
    <source>
        <dbReference type="SAM" id="MobiDB-lite"/>
    </source>
</evidence>
<feature type="transmembrane region" description="Helical" evidence="7">
    <location>
        <begin position="187"/>
        <end position="208"/>
    </location>
</feature>
<dbReference type="PROSITE" id="PS50850">
    <property type="entry name" value="MFS"/>
    <property type="match status" value="1"/>
</dbReference>
<keyword evidence="5 7" id="KW-0472">Membrane</keyword>
<dbReference type="InterPro" id="IPR005829">
    <property type="entry name" value="Sugar_transporter_CS"/>
</dbReference>
<feature type="compositionally biased region" description="Basic and acidic residues" evidence="6">
    <location>
        <begin position="1"/>
        <end position="21"/>
    </location>
</feature>
<evidence type="ECO:0000313" key="10">
    <source>
        <dbReference type="Proteomes" id="UP000756921"/>
    </source>
</evidence>
<feature type="transmembrane region" description="Helical" evidence="7">
    <location>
        <begin position="391"/>
        <end position="413"/>
    </location>
</feature>
<reference evidence="9" key="1">
    <citation type="journal article" date="2020" name="Mol. Plant Microbe Interact.">
        <title>Genome Sequence of the Biocontrol Agent Coniothyrium minitans strain Conio (IMI 134523).</title>
        <authorList>
            <person name="Patel D."/>
            <person name="Shittu T.A."/>
            <person name="Baroncelli R."/>
            <person name="Muthumeenakshi S."/>
            <person name="Osborne T.H."/>
            <person name="Janganan T.K."/>
            <person name="Sreenivasaprasad S."/>
        </authorList>
    </citation>
    <scope>NUCLEOTIDE SEQUENCE</scope>
    <source>
        <strain evidence="9">Conio</strain>
    </source>
</reference>
<comment type="subcellular location">
    <subcellularLocation>
        <location evidence="1">Membrane</location>
        <topology evidence="1">Multi-pass membrane protein</topology>
    </subcellularLocation>
</comment>
<dbReference type="EMBL" id="WJXW01000007">
    <property type="protein sequence ID" value="KAF9734495.1"/>
    <property type="molecule type" value="Genomic_DNA"/>
</dbReference>
<feature type="transmembrane region" description="Helical" evidence="7">
    <location>
        <begin position="214"/>
        <end position="238"/>
    </location>
</feature>
<dbReference type="InterPro" id="IPR036259">
    <property type="entry name" value="MFS_trans_sf"/>
</dbReference>
<feature type="transmembrane region" description="Helical" evidence="7">
    <location>
        <begin position="304"/>
        <end position="331"/>
    </location>
</feature>
<feature type="transmembrane region" description="Helical" evidence="7">
    <location>
        <begin position="102"/>
        <end position="122"/>
    </location>
</feature>
<feature type="region of interest" description="Disordered" evidence="6">
    <location>
        <begin position="1"/>
        <end position="33"/>
    </location>
</feature>
<accession>A0A9P6GHG6</accession>